<protein>
    <submittedName>
        <fullName evidence="3">Cu and Ag efflux protein CusF</fullName>
    </submittedName>
</protein>
<evidence type="ECO:0000256" key="2">
    <source>
        <dbReference type="SAM" id="SignalP"/>
    </source>
</evidence>
<dbReference type="Gene3D" id="2.40.50.320">
    <property type="entry name" value="Copper binding periplasmic protein CusF"/>
    <property type="match status" value="1"/>
</dbReference>
<dbReference type="RefSeq" id="WP_092699025.1">
    <property type="nucleotide sequence ID" value="NZ_CAXIQL010000093.1"/>
</dbReference>
<accession>A0A1H4CAP0</accession>
<feature type="region of interest" description="Disordered" evidence="1">
    <location>
        <begin position="36"/>
        <end position="57"/>
    </location>
</feature>
<reference evidence="4" key="1">
    <citation type="submission" date="2016-10" db="EMBL/GenBank/DDBJ databases">
        <authorList>
            <person name="Varghese N."/>
            <person name="Submissions S."/>
        </authorList>
    </citation>
    <scope>NUCLEOTIDE SEQUENCE [LARGE SCALE GENOMIC DNA]</scope>
    <source>
        <strain evidence="4">DSM 25157</strain>
    </source>
</reference>
<dbReference type="STRING" id="592050.SAMN05421875_11829"/>
<dbReference type="InterPro" id="IPR021647">
    <property type="entry name" value="CusF_Ec"/>
</dbReference>
<sequence length="114" mass="12244">MNTIKNILAISALAMGIAMPVSSFAQATMDHGKMAMSHASDSMTDGEVKKVDPDNGKVTLKHGEIKNLDMPGMTMVFTVRDKGQLATLKPGDKVQFVVIQEGGKMVVTDIQPVR</sequence>
<feature type="compositionally biased region" description="Basic and acidic residues" evidence="1">
    <location>
        <begin position="46"/>
        <end position="57"/>
    </location>
</feature>
<dbReference type="Proteomes" id="UP000199002">
    <property type="component" value="Unassembled WGS sequence"/>
</dbReference>
<feature type="chain" id="PRO_5011753975" evidence="2">
    <location>
        <begin position="26"/>
        <end position="114"/>
    </location>
</feature>
<proteinExistence type="predicted"/>
<gene>
    <name evidence="3" type="ORF">SAMN05421875_11829</name>
</gene>
<keyword evidence="4" id="KW-1185">Reference proteome</keyword>
<keyword evidence="2" id="KW-0732">Signal</keyword>
<dbReference type="AlphaFoldDB" id="A0A1H4CAP0"/>
<dbReference type="InterPro" id="IPR042230">
    <property type="entry name" value="CusF_sf"/>
</dbReference>
<dbReference type="EMBL" id="FNQJ01000018">
    <property type="protein sequence ID" value="SEA57359.1"/>
    <property type="molecule type" value="Genomic_DNA"/>
</dbReference>
<evidence type="ECO:0000313" key="4">
    <source>
        <dbReference type="Proteomes" id="UP000199002"/>
    </source>
</evidence>
<evidence type="ECO:0000256" key="1">
    <source>
        <dbReference type="SAM" id="MobiDB-lite"/>
    </source>
</evidence>
<dbReference type="GeneID" id="34232031"/>
<evidence type="ECO:0000313" key="3">
    <source>
        <dbReference type="EMBL" id="SEA57359.1"/>
    </source>
</evidence>
<dbReference type="Pfam" id="PF11604">
    <property type="entry name" value="CusF_Ec"/>
    <property type="match status" value="1"/>
</dbReference>
<organism evidence="3 4">
    <name type="scientific">Acidovorax soli</name>
    <dbReference type="NCBI Taxonomy" id="592050"/>
    <lineage>
        <taxon>Bacteria</taxon>
        <taxon>Pseudomonadati</taxon>
        <taxon>Pseudomonadota</taxon>
        <taxon>Betaproteobacteria</taxon>
        <taxon>Burkholderiales</taxon>
        <taxon>Comamonadaceae</taxon>
        <taxon>Acidovorax</taxon>
    </lineage>
</organism>
<name>A0A1H4CAP0_9BURK</name>
<feature type="signal peptide" evidence="2">
    <location>
        <begin position="1"/>
        <end position="25"/>
    </location>
</feature>